<dbReference type="Proteomes" id="UP001157160">
    <property type="component" value="Unassembled WGS sequence"/>
</dbReference>
<dbReference type="PANTHER" id="PTHR42711">
    <property type="entry name" value="ABC TRANSPORTER ATP-BINDING PROTEIN"/>
    <property type="match status" value="1"/>
</dbReference>
<evidence type="ECO:0000256" key="5">
    <source>
        <dbReference type="ARBA" id="ARBA00023251"/>
    </source>
</evidence>
<evidence type="ECO:0000256" key="2">
    <source>
        <dbReference type="ARBA" id="ARBA00022448"/>
    </source>
</evidence>
<evidence type="ECO:0000313" key="7">
    <source>
        <dbReference type="EMBL" id="GMA27863.1"/>
    </source>
</evidence>
<dbReference type="InterPro" id="IPR027417">
    <property type="entry name" value="P-loop_NTPase"/>
</dbReference>
<feature type="domain" description="ABC transporter" evidence="6">
    <location>
        <begin position="22"/>
        <end position="108"/>
    </location>
</feature>
<dbReference type="GO" id="GO:0005524">
    <property type="term" value="F:ATP binding"/>
    <property type="evidence" value="ECO:0007669"/>
    <property type="project" value="UniProtKB-KW"/>
</dbReference>
<accession>A0AA37UEW1</accession>
<keyword evidence="5" id="KW-0046">Antibiotic resistance</keyword>
<keyword evidence="2" id="KW-0813">Transport</keyword>
<dbReference type="Pfam" id="PF00005">
    <property type="entry name" value="ABC_tran"/>
    <property type="match status" value="1"/>
</dbReference>
<proteinExistence type="predicted"/>
<name>A0AA37UEW1_9MICO</name>
<dbReference type="GO" id="GO:0005886">
    <property type="term" value="C:plasma membrane"/>
    <property type="evidence" value="ECO:0007669"/>
    <property type="project" value="UniProtKB-SubCell"/>
</dbReference>
<evidence type="ECO:0000259" key="6">
    <source>
        <dbReference type="Pfam" id="PF00005"/>
    </source>
</evidence>
<evidence type="ECO:0000313" key="8">
    <source>
        <dbReference type="Proteomes" id="UP001157160"/>
    </source>
</evidence>
<dbReference type="PANTHER" id="PTHR42711:SF19">
    <property type="entry name" value="DOXORUBICIN RESISTANCE ATP-BINDING PROTEIN DRRA"/>
    <property type="match status" value="1"/>
</dbReference>
<dbReference type="InterPro" id="IPR050763">
    <property type="entry name" value="ABC_transporter_ATP-binding"/>
</dbReference>
<keyword evidence="8" id="KW-1185">Reference proteome</keyword>
<dbReference type="EMBL" id="BSUL01000001">
    <property type="protein sequence ID" value="GMA27863.1"/>
    <property type="molecule type" value="Genomic_DNA"/>
</dbReference>
<evidence type="ECO:0000256" key="4">
    <source>
        <dbReference type="ARBA" id="ARBA00022840"/>
    </source>
</evidence>
<evidence type="ECO:0000256" key="3">
    <source>
        <dbReference type="ARBA" id="ARBA00022741"/>
    </source>
</evidence>
<keyword evidence="4" id="KW-0067">ATP-binding</keyword>
<dbReference type="GO" id="GO:0046677">
    <property type="term" value="P:response to antibiotic"/>
    <property type="evidence" value="ECO:0007669"/>
    <property type="project" value="UniProtKB-KW"/>
</dbReference>
<reference evidence="7 8" key="1">
    <citation type="journal article" date="2014" name="Int. J. Syst. Evol. Microbiol.">
        <title>Complete genome sequence of Corynebacterium casei LMG S-19264T (=DSM 44701T), isolated from a smear-ripened cheese.</title>
        <authorList>
            <consortium name="US DOE Joint Genome Institute (JGI-PGF)"/>
            <person name="Walter F."/>
            <person name="Albersmeier A."/>
            <person name="Kalinowski J."/>
            <person name="Ruckert C."/>
        </authorList>
    </citation>
    <scope>NUCLEOTIDE SEQUENCE [LARGE SCALE GENOMIC DNA]</scope>
    <source>
        <strain evidence="7 8">NBRC 112289</strain>
    </source>
</reference>
<protein>
    <recommendedName>
        <fullName evidence="6">ABC transporter domain-containing protein</fullName>
    </recommendedName>
</protein>
<dbReference type="Gene3D" id="3.40.50.300">
    <property type="entry name" value="P-loop containing nucleotide triphosphate hydrolases"/>
    <property type="match status" value="1"/>
</dbReference>
<comment type="subcellular location">
    <subcellularLocation>
        <location evidence="1">Cell membrane</location>
        <topology evidence="1">Peripheral membrane protein</topology>
    </subcellularLocation>
</comment>
<dbReference type="GO" id="GO:0016887">
    <property type="term" value="F:ATP hydrolysis activity"/>
    <property type="evidence" value="ECO:0007669"/>
    <property type="project" value="InterPro"/>
</dbReference>
<dbReference type="InterPro" id="IPR003439">
    <property type="entry name" value="ABC_transporter-like_ATP-bd"/>
</dbReference>
<sequence length="125" mass="13100">MNDLAIETAGLVKTFGGTVAVDGVDLAIARGGVHAVLGPNGAGKTTVMRMLATLTRPDAGTAVVLGRDVIADSKEVRRRVSLTGQFASLDEDLTGRDNLRLIGRLFGYSGRGRATAPRSCSMRSR</sequence>
<comment type="caution">
    <text evidence="7">The sequence shown here is derived from an EMBL/GenBank/DDBJ whole genome shotgun (WGS) entry which is preliminary data.</text>
</comment>
<dbReference type="AlphaFoldDB" id="A0AA37UEW1"/>
<organism evidence="7 8">
    <name type="scientific">Arenivirga flava</name>
    <dbReference type="NCBI Taxonomy" id="1930060"/>
    <lineage>
        <taxon>Bacteria</taxon>
        <taxon>Bacillati</taxon>
        <taxon>Actinomycetota</taxon>
        <taxon>Actinomycetes</taxon>
        <taxon>Micrococcales</taxon>
        <taxon>Microbacteriaceae</taxon>
        <taxon>Arenivirga</taxon>
    </lineage>
</organism>
<evidence type="ECO:0000256" key="1">
    <source>
        <dbReference type="ARBA" id="ARBA00004202"/>
    </source>
</evidence>
<dbReference type="SUPFAM" id="SSF52540">
    <property type="entry name" value="P-loop containing nucleoside triphosphate hydrolases"/>
    <property type="match status" value="1"/>
</dbReference>
<dbReference type="RefSeq" id="WP_431307982.1">
    <property type="nucleotide sequence ID" value="NZ_BSUL01000001.1"/>
</dbReference>
<keyword evidence="3" id="KW-0547">Nucleotide-binding</keyword>
<gene>
    <name evidence="7" type="ORF">GCM10025874_11160</name>
</gene>